<dbReference type="Pfam" id="PF00917">
    <property type="entry name" value="MATH"/>
    <property type="match status" value="1"/>
</dbReference>
<comment type="caution">
    <text evidence="2">The sequence shown here is derived from an EMBL/GenBank/DDBJ whole genome shotgun (WGS) entry which is preliminary data.</text>
</comment>
<evidence type="ECO:0000313" key="3">
    <source>
        <dbReference type="Proteomes" id="UP001497382"/>
    </source>
</evidence>
<dbReference type="PROSITE" id="PS50144">
    <property type="entry name" value="MATH"/>
    <property type="match status" value="1"/>
</dbReference>
<dbReference type="InterPro" id="IPR002083">
    <property type="entry name" value="MATH/TRAF_dom"/>
</dbReference>
<dbReference type="EMBL" id="CAXIEN010000137">
    <property type="protein sequence ID" value="CAL1280886.1"/>
    <property type="molecule type" value="Genomic_DNA"/>
</dbReference>
<dbReference type="Gene3D" id="2.60.210.10">
    <property type="entry name" value="Apoptosis, Tumor Necrosis Factor Receptor Associated Protein 2, Chain A"/>
    <property type="match status" value="1"/>
</dbReference>
<sequence>MGAATSTSGERKATFTYIWAIENGNSLIFGTSVSSPVFTVNSLEVSKWSLGWYVFGSDIRLFLQREQDCAEPERIELDYELSFLGTNGLPLIKRTGTHTFRRGFYSGFSKFAVRDEVFCRRRAEFLPRDVLTVRCRMLRKANGTLKPQVCFARTSFGLDRRCFVWTIKDFSSLPLGHKTTLFLKSTSEAASDLLLNFCLKEYDGKECVSIDIDRDDVTKLSGITGEIAILDVEGTVVHSEKIYLNYFKRNMSLCKFIEKSKLLSNVTYFLPNDVLSLRCELEIYYGPHWNGIENGIGIN</sequence>
<protein>
    <recommendedName>
        <fullName evidence="1">MATH domain-containing protein</fullName>
    </recommendedName>
</protein>
<dbReference type="AlphaFoldDB" id="A0AAV2AA83"/>
<dbReference type="Proteomes" id="UP001497382">
    <property type="component" value="Unassembled WGS sequence"/>
</dbReference>
<proteinExistence type="predicted"/>
<dbReference type="SUPFAM" id="SSF49599">
    <property type="entry name" value="TRAF domain-like"/>
    <property type="match status" value="2"/>
</dbReference>
<keyword evidence="3" id="KW-1185">Reference proteome</keyword>
<gene>
    <name evidence="2" type="ORF">LARSCL_LOCUS11247</name>
</gene>
<evidence type="ECO:0000313" key="2">
    <source>
        <dbReference type="EMBL" id="CAL1280886.1"/>
    </source>
</evidence>
<reference evidence="2 3" key="1">
    <citation type="submission" date="2024-04" db="EMBL/GenBank/DDBJ databases">
        <authorList>
            <person name="Rising A."/>
            <person name="Reimegard J."/>
            <person name="Sonavane S."/>
            <person name="Akerstrom W."/>
            <person name="Nylinder S."/>
            <person name="Hedman E."/>
            <person name="Kallberg Y."/>
        </authorList>
    </citation>
    <scope>NUCLEOTIDE SEQUENCE [LARGE SCALE GENOMIC DNA]</scope>
</reference>
<dbReference type="InterPro" id="IPR008974">
    <property type="entry name" value="TRAF-like"/>
</dbReference>
<name>A0AAV2AA83_9ARAC</name>
<organism evidence="2 3">
    <name type="scientific">Larinioides sclopetarius</name>
    <dbReference type="NCBI Taxonomy" id="280406"/>
    <lineage>
        <taxon>Eukaryota</taxon>
        <taxon>Metazoa</taxon>
        <taxon>Ecdysozoa</taxon>
        <taxon>Arthropoda</taxon>
        <taxon>Chelicerata</taxon>
        <taxon>Arachnida</taxon>
        <taxon>Araneae</taxon>
        <taxon>Araneomorphae</taxon>
        <taxon>Entelegynae</taxon>
        <taxon>Araneoidea</taxon>
        <taxon>Araneidae</taxon>
        <taxon>Larinioides</taxon>
    </lineage>
</organism>
<accession>A0AAV2AA83</accession>
<evidence type="ECO:0000259" key="1">
    <source>
        <dbReference type="PROSITE" id="PS50144"/>
    </source>
</evidence>
<feature type="domain" description="MATH" evidence="1">
    <location>
        <begin position="14"/>
        <end position="137"/>
    </location>
</feature>